<dbReference type="EMBL" id="CP001812">
    <property type="protein sequence ID" value="ADL36235.1"/>
    <property type="molecule type" value="Genomic_DNA"/>
</dbReference>
<gene>
    <name evidence="1" type="ordered locus">bpr_II298</name>
</gene>
<reference evidence="1 2" key="1">
    <citation type="journal article" date="2010" name="PLoS ONE">
        <title>The glycobiome of the rumen bacterium Butyrivibrio proteoclasticus B316(T) highlights adaptation to a polysaccharide-rich environment.</title>
        <authorList>
            <person name="Kelly W.J."/>
            <person name="Leahy S.C."/>
            <person name="Altermann E."/>
            <person name="Yeoman C.J."/>
            <person name="Dunne J.C."/>
            <person name="Kong Z."/>
            <person name="Pacheco D.M."/>
            <person name="Li D."/>
            <person name="Noel S.J."/>
            <person name="Moon C.D."/>
            <person name="Cookson A.L."/>
            <person name="Attwood G.T."/>
        </authorList>
    </citation>
    <scope>NUCLEOTIDE SEQUENCE [LARGE SCALE GENOMIC DNA]</scope>
    <source>
        <strain evidence="2">ATCC 51982 / DSM 14932 / B316</strain>
        <plasmid evidence="2">Plasmid pCY360</plasmid>
    </source>
</reference>
<name>E0S4A3_BUTPB</name>
<dbReference type="HOGENOM" id="CLU_1297880_0_0_9"/>
<organism evidence="1 2">
    <name type="scientific">Butyrivibrio proteoclasticus (strain ATCC 51982 / DSM 14932 / B316)</name>
    <name type="common">Clostridium proteoclasticum</name>
    <dbReference type="NCBI Taxonomy" id="515622"/>
    <lineage>
        <taxon>Bacteria</taxon>
        <taxon>Bacillati</taxon>
        <taxon>Bacillota</taxon>
        <taxon>Clostridia</taxon>
        <taxon>Lachnospirales</taxon>
        <taxon>Lachnospiraceae</taxon>
        <taxon>Butyrivibrio</taxon>
    </lineage>
</organism>
<dbReference type="AlphaFoldDB" id="E0S4A3"/>
<evidence type="ECO:0000313" key="2">
    <source>
        <dbReference type="Proteomes" id="UP000001299"/>
    </source>
</evidence>
<accession>E0S4A3</accession>
<geneLocation type="plasmid" evidence="1 2">
    <name>pCY360</name>
</geneLocation>
<proteinExistence type="predicted"/>
<keyword evidence="2" id="KW-1185">Reference proteome</keyword>
<protein>
    <submittedName>
        <fullName evidence="1">Uncharacterized protein</fullName>
    </submittedName>
</protein>
<keyword evidence="1" id="KW-0614">Plasmid</keyword>
<evidence type="ECO:0000313" key="1">
    <source>
        <dbReference type="EMBL" id="ADL36235.1"/>
    </source>
</evidence>
<sequence>MEMEKKQSDNMVLIIGKIQSIYPKEHSKIVTIRVAARGPKGAAATTYPKVYCMNSENTGIDNFFVEDSVQITGHISNSRKVRPNGSVFFSQGIIVDKIEKNESLFQSKLGVDGWDGIGMQPASLVYLHGKVEKIVQTNAKAIEIRLNAVQAGHNNHVSVTTFDRNVLMIAPGDTVSIWGRVSTKRVVNGEIKRYYQNIVAQKIEKDEELLKA</sequence>
<dbReference type="RefSeq" id="WP_013282884.1">
    <property type="nucleotide sequence ID" value="NC_014389.1"/>
</dbReference>
<dbReference type="Proteomes" id="UP000001299">
    <property type="component" value="Plasmid pCY360"/>
</dbReference>
<dbReference type="KEGG" id="bpb:bpr_II298"/>